<keyword evidence="1 5" id="KW-0489">Methyltransferase</keyword>
<dbReference type="GO" id="GO:0102559">
    <property type="term" value="F:peptide chain release factor N(5)-glutamine methyltransferase activity"/>
    <property type="evidence" value="ECO:0007669"/>
    <property type="project" value="UniProtKB-EC"/>
</dbReference>
<evidence type="ECO:0000259" key="7">
    <source>
        <dbReference type="Pfam" id="PF17827"/>
    </source>
</evidence>
<comment type="caution">
    <text evidence="8">The sequence shown here is derived from an EMBL/GenBank/DDBJ whole genome shotgun (WGS) entry which is preliminary data.</text>
</comment>
<feature type="binding site" evidence="5">
    <location>
        <begin position="124"/>
        <end position="128"/>
    </location>
    <ligand>
        <name>S-adenosyl-L-methionine</name>
        <dbReference type="ChEBI" id="CHEBI:59789"/>
    </ligand>
</feature>
<dbReference type="EC" id="2.1.1.297" evidence="5"/>
<reference evidence="8" key="1">
    <citation type="submission" date="2022-05" db="EMBL/GenBank/DDBJ databases">
        <title>Comparative Genomics of Spacecraft Associated Microbes.</title>
        <authorList>
            <person name="Tran M.T."/>
            <person name="Wright A."/>
            <person name="Seuylemezian A."/>
            <person name="Eisen J."/>
            <person name="Coil D."/>
        </authorList>
    </citation>
    <scope>NUCLEOTIDE SEQUENCE</scope>
    <source>
        <strain evidence="8">214.1.1</strain>
    </source>
</reference>
<dbReference type="GO" id="GO:0032259">
    <property type="term" value="P:methylation"/>
    <property type="evidence" value="ECO:0007669"/>
    <property type="project" value="UniProtKB-KW"/>
</dbReference>
<feature type="domain" description="Methyltransferase small" evidence="6">
    <location>
        <begin position="119"/>
        <end position="195"/>
    </location>
</feature>
<gene>
    <name evidence="5 8" type="primary">prmC</name>
    <name evidence="8" type="ORF">M3202_09210</name>
</gene>
<dbReference type="Pfam" id="PF17827">
    <property type="entry name" value="PrmC_N"/>
    <property type="match status" value="1"/>
</dbReference>
<dbReference type="InterPro" id="IPR050320">
    <property type="entry name" value="N5-glutamine_MTase"/>
</dbReference>
<evidence type="ECO:0000313" key="9">
    <source>
        <dbReference type="Proteomes" id="UP001139179"/>
    </source>
</evidence>
<dbReference type="PANTHER" id="PTHR18895:SF74">
    <property type="entry name" value="MTRF1L RELEASE FACTOR GLUTAMINE METHYLTRANSFERASE"/>
    <property type="match status" value="1"/>
</dbReference>
<keyword evidence="3 5" id="KW-0949">S-adenosyl-L-methionine</keyword>
<evidence type="ECO:0000256" key="2">
    <source>
        <dbReference type="ARBA" id="ARBA00022679"/>
    </source>
</evidence>
<dbReference type="InterPro" id="IPR029063">
    <property type="entry name" value="SAM-dependent_MTases_sf"/>
</dbReference>
<dbReference type="Pfam" id="PF05175">
    <property type="entry name" value="MTS"/>
    <property type="match status" value="1"/>
</dbReference>
<sequence>MKTMTLHEALRWASSFLEQRSLEQPVAEWLLRHYLQLDRAQLLMRLHDPVPDELITRLKQDLARHAEGIPVQHLIGYEEFYGRKFIVNSDVLIPRPETEELVQAVLGLKASRFADRPVTAADIGTGSGAIAVTLALEAPEIELYAVDLSEAALKIAERNAAGLGADVSFLRGDLLEPLLERGLKMDIVVSNPPYIPLADEQELAIHVKDHEPHLALFGGEDGLVLYRRMIGQLPAVVKAEAIIAFEVGIGQAEAVRDMLQHAFPKAETEIRRDINGKERIVLAYGKLH</sequence>
<name>A0A9X2DNP1_9BACI</name>
<dbReference type="Gene3D" id="1.10.8.10">
    <property type="entry name" value="DNA helicase RuvA subunit, C-terminal domain"/>
    <property type="match status" value="1"/>
</dbReference>
<feature type="binding site" evidence="5">
    <location>
        <begin position="191"/>
        <end position="194"/>
    </location>
    <ligand>
        <name>substrate</name>
    </ligand>
</feature>
<dbReference type="InterPro" id="IPR002052">
    <property type="entry name" value="DNA_methylase_N6_adenine_CS"/>
</dbReference>
<dbReference type="Proteomes" id="UP001139179">
    <property type="component" value="Unassembled WGS sequence"/>
</dbReference>
<evidence type="ECO:0000259" key="6">
    <source>
        <dbReference type="Pfam" id="PF05175"/>
    </source>
</evidence>
<evidence type="ECO:0000256" key="3">
    <source>
        <dbReference type="ARBA" id="ARBA00022691"/>
    </source>
</evidence>
<dbReference type="PANTHER" id="PTHR18895">
    <property type="entry name" value="HEMK METHYLTRANSFERASE"/>
    <property type="match status" value="1"/>
</dbReference>
<dbReference type="GO" id="GO:0003676">
    <property type="term" value="F:nucleic acid binding"/>
    <property type="evidence" value="ECO:0007669"/>
    <property type="project" value="InterPro"/>
</dbReference>
<dbReference type="AlphaFoldDB" id="A0A9X2DNP1"/>
<dbReference type="EMBL" id="JAMBOL010000006">
    <property type="protein sequence ID" value="MCM3714264.1"/>
    <property type="molecule type" value="Genomic_DNA"/>
</dbReference>
<comment type="function">
    <text evidence="5">Methylates the class 1 translation termination release factors RF1/PrfA and RF2/PrfB on the glutamine residue of the universally conserved GGQ motif.</text>
</comment>
<feature type="domain" description="Release factor glutamine methyltransferase N-terminal" evidence="7">
    <location>
        <begin position="8"/>
        <end position="76"/>
    </location>
</feature>
<feature type="binding site" evidence="5">
    <location>
        <position position="147"/>
    </location>
    <ligand>
        <name>S-adenosyl-L-methionine</name>
        <dbReference type="ChEBI" id="CHEBI:59789"/>
    </ligand>
</feature>
<dbReference type="InterPro" id="IPR019874">
    <property type="entry name" value="RF_methyltr_PrmC"/>
</dbReference>
<protein>
    <recommendedName>
        <fullName evidence="5">Release factor glutamine methyltransferase</fullName>
        <shortName evidence="5">RF MTase</shortName>
        <ecNumber evidence="5">2.1.1.297</ecNumber>
    </recommendedName>
    <alternativeName>
        <fullName evidence="5">N5-glutamine methyltransferase PrmC</fullName>
    </alternativeName>
    <alternativeName>
        <fullName evidence="5">Protein-(glutamine-N5) MTase PrmC</fullName>
    </alternativeName>
    <alternativeName>
        <fullName evidence="5">Protein-glutamine N-methyltransferase PrmC</fullName>
    </alternativeName>
</protein>
<comment type="catalytic activity">
    <reaction evidence="4 5">
        <text>L-glutaminyl-[peptide chain release factor] + S-adenosyl-L-methionine = N(5)-methyl-L-glutaminyl-[peptide chain release factor] + S-adenosyl-L-homocysteine + H(+)</text>
        <dbReference type="Rhea" id="RHEA:42896"/>
        <dbReference type="Rhea" id="RHEA-COMP:10271"/>
        <dbReference type="Rhea" id="RHEA-COMP:10272"/>
        <dbReference type="ChEBI" id="CHEBI:15378"/>
        <dbReference type="ChEBI" id="CHEBI:30011"/>
        <dbReference type="ChEBI" id="CHEBI:57856"/>
        <dbReference type="ChEBI" id="CHEBI:59789"/>
        <dbReference type="ChEBI" id="CHEBI:61891"/>
        <dbReference type="EC" id="2.1.1.297"/>
    </reaction>
</comment>
<dbReference type="RefSeq" id="WP_251223057.1">
    <property type="nucleotide sequence ID" value="NZ_JAMBOL010000006.1"/>
</dbReference>
<evidence type="ECO:0000256" key="4">
    <source>
        <dbReference type="ARBA" id="ARBA00048391"/>
    </source>
</evidence>
<dbReference type="CDD" id="cd02440">
    <property type="entry name" value="AdoMet_MTases"/>
    <property type="match status" value="1"/>
</dbReference>
<evidence type="ECO:0000256" key="5">
    <source>
        <dbReference type="HAMAP-Rule" id="MF_02126"/>
    </source>
</evidence>
<evidence type="ECO:0000256" key="1">
    <source>
        <dbReference type="ARBA" id="ARBA00022603"/>
    </source>
</evidence>
<proteinExistence type="inferred from homology"/>
<comment type="similarity">
    <text evidence="5">Belongs to the protein N5-glutamine methyltransferase family. PrmC subfamily.</text>
</comment>
<comment type="caution">
    <text evidence="5">Lacks conserved residue(s) required for the propagation of feature annotation.</text>
</comment>
<evidence type="ECO:0000313" key="8">
    <source>
        <dbReference type="EMBL" id="MCM3714264.1"/>
    </source>
</evidence>
<keyword evidence="9" id="KW-1185">Reference proteome</keyword>
<dbReference type="HAMAP" id="MF_02126">
    <property type="entry name" value="RF_methyltr_PrmC"/>
    <property type="match status" value="1"/>
</dbReference>
<keyword evidence="2 5" id="KW-0808">Transferase</keyword>
<dbReference type="InterPro" id="IPR040758">
    <property type="entry name" value="PrmC_N"/>
</dbReference>
<accession>A0A9X2DNP1</accession>
<dbReference type="Gene3D" id="3.40.50.150">
    <property type="entry name" value="Vaccinia Virus protein VP39"/>
    <property type="match status" value="1"/>
</dbReference>
<dbReference type="InterPro" id="IPR004556">
    <property type="entry name" value="HemK-like"/>
</dbReference>
<dbReference type="NCBIfam" id="TIGR00536">
    <property type="entry name" value="hemK_fam"/>
    <property type="match status" value="1"/>
</dbReference>
<dbReference type="SUPFAM" id="SSF53335">
    <property type="entry name" value="S-adenosyl-L-methionine-dependent methyltransferases"/>
    <property type="match status" value="1"/>
</dbReference>
<organism evidence="8 9">
    <name type="scientific">Halalkalibacter oceani</name>
    <dbReference type="NCBI Taxonomy" id="1653776"/>
    <lineage>
        <taxon>Bacteria</taxon>
        <taxon>Bacillati</taxon>
        <taxon>Bacillota</taxon>
        <taxon>Bacilli</taxon>
        <taxon>Bacillales</taxon>
        <taxon>Bacillaceae</taxon>
        <taxon>Halalkalibacter</taxon>
    </lineage>
</organism>
<dbReference type="NCBIfam" id="TIGR03534">
    <property type="entry name" value="RF_mod_PrmC"/>
    <property type="match status" value="1"/>
</dbReference>
<dbReference type="PROSITE" id="PS00092">
    <property type="entry name" value="N6_MTASE"/>
    <property type="match status" value="1"/>
</dbReference>
<feature type="binding site" evidence="5">
    <location>
        <position position="191"/>
    </location>
    <ligand>
        <name>S-adenosyl-L-methionine</name>
        <dbReference type="ChEBI" id="CHEBI:59789"/>
    </ligand>
</feature>
<dbReference type="InterPro" id="IPR007848">
    <property type="entry name" value="Small_mtfrase_dom"/>
</dbReference>